<reference evidence="1" key="1">
    <citation type="journal article" date="2020" name="Nature">
        <title>Giant virus diversity and host interactions through global metagenomics.</title>
        <authorList>
            <person name="Schulz F."/>
            <person name="Roux S."/>
            <person name="Paez-Espino D."/>
            <person name="Jungbluth S."/>
            <person name="Walsh D.A."/>
            <person name="Denef V.J."/>
            <person name="McMahon K.D."/>
            <person name="Konstantinidis K.T."/>
            <person name="Eloe-Fadrosh E.A."/>
            <person name="Kyrpides N.C."/>
            <person name="Woyke T."/>
        </authorList>
    </citation>
    <scope>NUCLEOTIDE SEQUENCE</scope>
    <source>
        <strain evidence="1">GVMAG-M-3300023184-184</strain>
    </source>
</reference>
<dbReference type="AlphaFoldDB" id="A0A6C0I0Q2"/>
<accession>A0A6C0I0Q2</accession>
<proteinExistence type="predicted"/>
<evidence type="ECO:0008006" key="2">
    <source>
        <dbReference type="Google" id="ProtNLM"/>
    </source>
</evidence>
<sequence length="162" mass="19807">MQNFLFEKEKFIYKKYDSIITELCDDIIELYDISIDKCNITNSLNFSKIKQHLIHELQKCLMIYEKQIFKKLNFLNIKKEQYHFIIEDSKCNNHIHNLSTIKQKQFVYIWFLNDYDGEISFFNDYKIIPKAGLFILFPISWCFPYSEFIKLNENRYIIYGYL</sequence>
<dbReference type="EMBL" id="MN740062">
    <property type="protein sequence ID" value="QHT86190.1"/>
    <property type="molecule type" value="Genomic_DNA"/>
</dbReference>
<organism evidence="1">
    <name type="scientific">viral metagenome</name>
    <dbReference type="NCBI Taxonomy" id="1070528"/>
    <lineage>
        <taxon>unclassified sequences</taxon>
        <taxon>metagenomes</taxon>
        <taxon>organismal metagenomes</taxon>
    </lineage>
</organism>
<name>A0A6C0I0Q2_9ZZZZ</name>
<evidence type="ECO:0000313" key="1">
    <source>
        <dbReference type="EMBL" id="QHT86190.1"/>
    </source>
</evidence>
<protein>
    <recommendedName>
        <fullName evidence="2">Prolyl 4-hydroxylase alpha subunit Fe(2+) 2OG dioxygenase domain-containing protein</fullName>
    </recommendedName>
</protein>